<dbReference type="SUPFAM" id="SSF52540">
    <property type="entry name" value="P-loop containing nucleoside triphosphate hydrolases"/>
    <property type="match status" value="1"/>
</dbReference>
<dbReference type="RefSeq" id="WP_331789433.1">
    <property type="nucleotide sequence ID" value="NZ_JAVFKM010000026.1"/>
</dbReference>
<dbReference type="EMBL" id="JAVFKM010000026">
    <property type="protein sequence ID" value="MEF3118268.1"/>
    <property type="molecule type" value="Genomic_DNA"/>
</dbReference>
<reference evidence="2 3" key="1">
    <citation type="submission" date="2023-08" db="EMBL/GenBank/DDBJ databases">
        <authorList>
            <person name="Sharma P."/>
            <person name="Verma V."/>
            <person name="Mohan M.K."/>
            <person name="Dubey A.K."/>
        </authorList>
    </citation>
    <scope>NUCLEOTIDE SEQUENCE [LARGE SCALE GENOMIC DNA]</scope>
    <source>
        <strain evidence="2 3">ADP4</strain>
    </source>
</reference>
<gene>
    <name evidence="2" type="ORF">RB636_34465</name>
</gene>
<keyword evidence="2" id="KW-0547">Nucleotide-binding</keyword>
<evidence type="ECO:0000313" key="3">
    <source>
        <dbReference type="Proteomes" id="UP001348265"/>
    </source>
</evidence>
<feature type="compositionally biased region" description="Pro residues" evidence="1">
    <location>
        <begin position="684"/>
        <end position="700"/>
    </location>
</feature>
<protein>
    <submittedName>
        <fullName evidence="2">ATP-binding protein</fullName>
    </submittedName>
</protein>
<organism evidence="2 3">
    <name type="scientific">Streptomyces chrestomyceticus</name>
    <dbReference type="NCBI Taxonomy" id="68185"/>
    <lineage>
        <taxon>Bacteria</taxon>
        <taxon>Bacillati</taxon>
        <taxon>Actinomycetota</taxon>
        <taxon>Actinomycetes</taxon>
        <taxon>Kitasatosporales</taxon>
        <taxon>Streptomycetaceae</taxon>
        <taxon>Streptomyces</taxon>
    </lineage>
</organism>
<comment type="caution">
    <text evidence="2">The sequence shown here is derived from an EMBL/GenBank/DDBJ whole genome shotgun (WGS) entry which is preliminary data.</text>
</comment>
<name>A0ABU7X5Q4_9ACTN</name>
<accession>A0ABU7X5Q4</accession>
<proteinExistence type="predicted"/>
<evidence type="ECO:0000256" key="1">
    <source>
        <dbReference type="SAM" id="MobiDB-lite"/>
    </source>
</evidence>
<dbReference type="Proteomes" id="UP001348265">
    <property type="component" value="Unassembled WGS sequence"/>
</dbReference>
<keyword evidence="3" id="KW-1185">Reference proteome</keyword>
<evidence type="ECO:0000313" key="2">
    <source>
        <dbReference type="EMBL" id="MEF3118268.1"/>
    </source>
</evidence>
<sequence>MGDEEFVHASSEGHSGTGGYAPHPYIGGRTTVLRALAAWRMQWPGAPRVVVLTGSPGSGRSRLVAGFLMLCDPEHRKRLPLDDLDPTTVPPDLPAPAVPAAEGRTAGQVLRALAGHFGLTAARSADVVPELAAVADPVTVVVPDVDRAGPVRAADEPARLVRDVLKPLAETGTVQLLADVPRALAAEVIAALPSGQGQIIDLDEPRWADPEGLVHQVETSLAPEAGAPILPYTEDSGARRALAEAIAERADGNRLTAQLAVRCLLMRPEGFDPADGSHLPGSVDEALDLHARRLGADPQTLRLMLAPLALAEGAGLPLALWGPLASAVAGRDLTREIANGMLLTGPFVEAAGDAGDADGGGRKLLRLVHPGVADAVRAGPADAREAQTRIAMALLEAVPEQDWSRADPYVRDHLAAHTLAAGLLPQLLTDPGLFAHADPVSLRTAVEAVPYETLGAPARTYLRTAPLLTRSRTSVVMRAALLETAFVEDGLGPYADAVHALGLGLPWRTLWSVPLPGVTGVTVGSLPRTPAAGGVAGADPVGTDPVGTDPAVAALPVVAFVVPEGTPGSRTVLARTGTGTATGPEEAGGSAVLVHQLLSPGLVDADPAQVLRPSEDIRAAAPLTLSLDADCVRVRDRQRTEVVASLVSDVPFTDADLSPEGVLVVATERGVKALQIPLPAPPPAPAPLSVPHSAPVPTPALPTDSPTGPHGGTGGGM</sequence>
<feature type="region of interest" description="Disordered" evidence="1">
    <location>
        <begin position="1"/>
        <end position="23"/>
    </location>
</feature>
<dbReference type="InterPro" id="IPR027417">
    <property type="entry name" value="P-loop_NTPase"/>
</dbReference>
<feature type="region of interest" description="Disordered" evidence="1">
    <location>
        <begin position="684"/>
        <end position="717"/>
    </location>
</feature>
<dbReference type="GO" id="GO:0005524">
    <property type="term" value="F:ATP binding"/>
    <property type="evidence" value="ECO:0007669"/>
    <property type="project" value="UniProtKB-KW"/>
</dbReference>
<keyword evidence="2" id="KW-0067">ATP-binding</keyword>